<protein>
    <recommendedName>
        <fullName evidence="6">PHD-type domain-containing protein</fullName>
    </recommendedName>
</protein>
<keyword evidence="3" id="KW-0862">Zinc</keyword>
<dbReference type="InterPro" id="IPR013083">
    <property type="entry name" value="Znf_RING/FYVE/PHD"/>
</dbReference>
<evidence type="ECO:0000259" key="6">
    <source>
        <dbReference type="PROSITE" id="PS50016"/>
    </source>
</evidence>
<name>A0AAV1M7L3_9NEOP</name>
<keyword evidence="1" id="KW-0479">Metal-binding</keyword>
<evidence type="ECO:0000313" key="7">
    <source>
        <dbReference type="EMBL" id="CAK1603089.1"/>
    </source>
</evidence>
<feature type="coiled-coil region" evidence="5">
    <location>
        <begin position="239"/>
        <end position="273"/>
    </location>
</feature>
<dbReference type="SUPFAM" id="SSF57903">
    <property type="entry name" value="FYVE/PHD zinc finger"/>
    <property type="match status" value="1"/>
</dbReference>
<feature type="coiled-coil region" evidence="5">
    <location>
        <begin position="144"/>
        <end position="192"/>
    </location>
</feature>
<dbReference type="GO" id="GO:0008270">
    <property type="term" value="F:zinc ion binding"/>
    <property type="evidence" value="ECO:0007669"/>
    <property type="project" value="UniProtKB-KW"/>
</dbReference>
<dbReference type="Proteomes" id="UP001314205">
    <property type="component" value="Unassembled WGS sequence"/>
</dbReference>
<evidence type="ECO:0000256" key="4">
    <source>
        <dbReference type="PROSITE-ProRule" id="PRU00146"/>
    </source>
</evidence>
<feature type="domain" description="PHD-type" evidence="6">
    <location>
        <begin position="4"/>
        <end position="60"/>
    </location>
</feature>
<dbReference type="InterPro" id="IPR011011">
    <property type="entry name" value="Znf_FYVE_PHD"/>
</dbReference>
<keyword evidence="2 4" id="KW-0863">Zinc-finger</keyword>
<keyword evidence="5" id="KW-0175">Coiled coil</keyword>
<evidence type="ECO:0000256" key="5">
    <source>
        <dbReference type="SAM" id="Coils"/>
    </source>
</evidence>
<proteinExistence type="predicted"/>
<sequence length="525" mass="60435">MSPMVTCEICKQKIESKKALLCSRCKKYFEFDCTGYSEKLYLLKDIDSRKKWMCKICKENSKPSHTEPSFVTTRKKPFTPEIAKKNSPVVTQTPIQSTPKNTSCHSEDSHVLTLHNISLDNSPSMSDQLLSRSMYCTVTDAIDVQELKETINGLQLELASTQKELENYILENNALQDQNSKLLKENNVLKTLCQSPIQDNSIIKSTKKKSKPYTQLNKVSLLSPSSPPTQRQSLITDDQLNLQRQITEFQQKLSDVQIEIETLNKHIHKLKLKLHDRNSSRSPPCNKLTPTPAKKNDNGKRIFIYGSQQCVGLSSALIRSRKNTTYEKYTITSQTKPDALTTDILKDCHNVDLTPNDKLILCIGENDYDIKILTSQLRKLLTTFKNNDILLLNVFKNKYINIYALNNSILKICNEFKRCHFVTCTNETIFDMCNSINFLIDYIDYEKKYLDVREIKKLIGRDNNPMTQKTGVNIYPKGTIPYYFKRQSTFTTTTKTEVKKPKPKCLITDFFPIDNKKSFFRVSNI</sequence>
<dbReference type="Gene3D" id="3.30.40.10">
    <property type="entry name" value="Zinc/RING finger domain, C3HC4 (zinc finger)"/>
    <property type="match status" value="1"/>
</dbReference>
<dbReference type="InterPro" id="IPR019787">
    <property type="entry name" value="Znf_PHD-finger"/>
</dbReference>
<dbReference type="AlphaFoldDB" id="A0AAV1M7L3"/>
<evidence type="ECO:0000256" key="3">
    <source>
        <dbReference type="ARBA" id="ARBA00022833"/>
    </source>
</evidence>
<dbReference type="EMBL" id="CAVLGL010000148">
    <property type="protein sequence ID" value="CAK1603089.1"/>
    <property type="molecule type" value="Genomic_DNA"/>
</dbReference>
<reference evidence="7 8" key="1">
    <citation type="submission" date="2023-11" db="EMBL/GenBank/DDBJ databases">
        <authorList>
            <person name="Hedman E."/>
            <person name="Englund M."/>
            <person name="Stromberg M."/>
            <person name="Nyberg Akerstrom W."/>
            <person name="Nylinder S."/>
            <person name="Jareborg N."/>
            <person name="Kallberg Y."/>
            <person name="Kronander E."/>
        </authorList>
    </citation>
    <scope>NUCLEOTIDE SEQUENCE [LARGE SCALE GENOMIC DNA]</scope>
</reference>
<keyword evidence="8" id="KW-1185">Reference proteome</keyword>
<evidence type="ECO:0000256" key="2">
    <source>
        <dbReference type="ARBA" id="ARBA00022771"/>
    </source>
</evidence>
<evidence type="ECO:0000313" key="8">
    <source>
        <dbReference type="Proteomes" id="UP001314205"/>
    </source>
</evidence>
<dbReference type="PROSITE" id="PS50016">
    <property type="entry name" value="ZF_PHD_2"/>
    <property type="match status" value="1"/>
</dbReference>
<organism evidence="7 8">
    <name type="scientific">Parnassius mnemosyne</name>
    <name type="common">clouded apollo</name>
    <dbReference type="NCBI Taxonomy" id="213953"/>
    <lineage>
        <taxon>Eukaryota</taxon>
        <taxon>Metazoa</taxon>
        <taxon>Ecdysozoa</taxon>
        <taxon>Arthropoda</taxon>
        <taxon>Hexapoda</taxon>
        <taxon>Insecta</taxon>
        <taxon>Pterygota</taxon>
        <taxon>Neoptera</taxon>
        <taxon>Endopterygota</taxon>
        <taxon>Lepidoptera</taxon>
        <taxon>Glossata</taxon>
        <taxon>Ditrysia</taxon>
        <taxon>Papilionoidea</taxon>
        <taxon>Papilionidae</taxon>
        <taxon>Parnassiinae</taxon>
        <taxon>Parnassini</taxon>
        <taxon>Parnassius</taxon>
        <taxon>Driopa</taxon>
    </lineage>
</organism>
<evidence type="ECO:0000256" key="1">
    <source>
        <dbReference type="ARBA" id="ARBA00022723"/>
    </source>
</evidence>
<gene>
    <name evidence="7" type="ORF">PARMNEM_LOCUS21506</name>
</gene>
<comment type="caution">
    <text evidence="7">The sequence shown here is derived from an EMBL/GenBank/DDBJ whole genome shotgun (WGS) entry which is preliminary data.</text>
</comment>
<accession>A0AAV1M7L3</accession>